<dbReference type="EMBL" id="RCZG01000002">
    <property type="protein sequence ID" value="TPG35791.1"/>
    <property type="molecule type" value="Genomic_DNA"/>
</dbReference>
<dbReference type="PANTHER" id="PTHR35527">
    <property type="entry name" value="CHOLOYLGLYCINE HYDROLASE"/>
    <property type="match status" value="1"/>
</dbReference>
<organism evidence="4 5">
    <name type="scientific">Mycolicibacterium hodleri</name>
    <dbReference type="NCBI Taxonomy" id="49897"/>
    <lineage>
        <taxon>Bacteria</taxon>
        <taxon>Bacillati</taxon>
        <taxon>Actinomycetota</taxon>
        <taxon>Actinomycetes</taxon>
        <taxon>Mycobacteriales</taxon>
        <taxon>Mycobacteriaceae</taxon>
        <taxon>Mycolicibacterium</taxon>
    </lineage>
</organism>
<evidence type="ECO:0000256" key="2">
    <source>
        <dbReference type="ARBA" id="ARBA00022801"/>
    </source>
</evidence>
<comment type="similarity">
    <text evidence="1">Belongs to the peptidase C59 family.</text>
</comment>
<evidence type="ECO:0000256" key="1">
    <source>
        <dbReference type="ARBA" id="ARBA00006625"/>
    </source>
</evidence>
<keyword evidence="5" id="KW-1185">Reference proteome</keyword>
<evidence type="ECO:0000313" key="5">
    <source>
        <dbReference type="Proteomes" id="UP000320095"/>
    </source>
</evidence>
<evidence type="ECO:0000313" key="4">
    <source>
        <dbReference type="EMBL" id="TPG35791.1"/>
    </source>
</evidence>
<dbReference type="AlphaFoldDB" id="A0A502EHI5"/>
<gene>
    <name evidence="4" type="ORF">EAH80_06965</name>
</gene>
<keyword evidence="2 4" id="KW-0378">Hydrolase</keyword>
<dbReference type="PANTHER" id="PTHR35527:SF2">
    <property type="entry name" value="HYDROLASE"/>
    <property type="match status" value="1"/>
</dbReference>
<accession>A0A502EHI5</accession>
<dbReference type="InterPro" id="IPR029132">
    <property type="entry name" value="CBAH/NAAA_C"/>
</dbReference>
<protein>
    <submittedName>
        <fullName evidence="4">Linear amide C-N hydrolase</fullName>
    </submittedName>
</protein>
<evidence type="ECO:0000259" key="3">
    <source>
        <dbReference type="Pfam" id="PF02275"/>
    </source>
</evidence>
<sequence>MCTRVLWNTNDIAVLTGRTMDWPESTEPLIVAFPRGRVRDGGLMLGEVAVADNPLRWTSTYASLATSIYGIGTVDGFNERGFAAHGLYLQSTDVGVRKPEIPGLHIGMWVQYLLDQASSVAEALDLVQGIQLVMVSAHGFEATMHLAIEDAGGDSAILEFAAGELVVHHGRDFTLMTNDPTYAEQMNLLAAQDFSHPTSELALPGNVNAVDRFQRAAYYSALLPKPVDERQAVAGVMAIMRNVSVPFGAPYADFGVYNTEYRSVCDLSNLTYYFELTISPSVIWMELEGLNLDEGAQAQAIDPYDESLTGNVTQRFAPRDVGF</sequence>
<dbReference type="InterPro" id="IPR029055">
    <property type="entry name" value="Ntn_hydrolases_N"/>
</dbReference>
<dbReference type="CDD" id="cd01902">
    <property type="entry name" value="Ntn_CGH"/>
    <property type="match status" value="1"/>
</dbReference>
<dbReference type="RefSeq" id="WP_140689102.1">
    <property type="nucleotide sequence ID" value="NZ_RCZG01000002.1"/>
</dbReference>
<dbReference type="GO" id="GO:0016787">
    <property type="term" value="F:hydrolase activity"/>
    <property type="evidence" value="ECO:0007669"/>
    <property type="project" value="UniProtKB-KW"/>
</dbReference>
<reference evidence="4 5" key="1">
    <citation type="journal article" date="2019" name="Environ. Microbiol.">
        <title>Species interactions and distinct microbial communities in high Arctic permafrost affected cryosols are associated with the CH4 and CO2 gas fluxes.</title>
        <authorList>
            <person name="Altshuler I."/>
            <person name="Hamel J."/>
            <person name="Turney S."/>
            <person name="Magnuson E."/>
            <person name="Levesque R."/>
            <person name="Greer C."/>
            <person name="Whyte L.G."/>
        </authorList>
    </citation>
    <scope>NUCLEOTIDE SEQUENCE [LARGE SCALE GENOMIC DNA]</scope>
    <source>
        <strain evidence="4 5">S5.20</strain>
    </source>
</reference>
<dbReference type="Proteomes" id="UP000320095">
    <property type="component" value="Unassembled WGS sequence"/>
</dbReference>
<proteinExistence type="inferred from homology"/>
<dbReference type="Gene3D" id="3.60.60.10">
    <property type="entry name" value="Penicillin V Acylase, Chain A"/>
    <property type="match status" value="1"/>
</dbReference>
<dbReference type="OrthoDB" id="1265391at2"/>
<comment type="caution">
    <text evidence="4">The sequence shown here is derived from an EMBL/GenBank/DDBJ whole genome shotgun (WGS) entry which is preliminary data.</text>
</comment>
<name>A0A502EHI5_9MYCO</name>
<dbReference type="InterPro" id="IPR052193">
    <property type="entry name" value="Peptidase_C59"/>
</dbReference>
<feature type="domain" description="Choloylglycine hydrolase/NAAA C-terminal" evidence="3">
    <location>
        <begin position="2"/>
        <end position="294"/>
    </location>
</feature>
<dbReference type="SUPFAM" id="SSF56235">
    <property type="entry name" value="N-terminal nucleophile aminohydrolases (Ntn hydrolases)"/>
    <property type="match status" value="1"/>
</dbReference>
<dbReference type="Pfam" id="PF02275">
    <property type="entry name" value="CBAH"/>
    <property type="match status" value="1"/>
</dbReference>